<dbReference type="GeneTree" id="ENSGT00990000209923"/>
<dbReference type="GO" id="GO:0042102">
    <property type="term" value="P:positive regulation of T cell proliferation"/>
    <property type="evidence" value="ECO:0007669"/>
    <property type="project" value="TreeGrafter"/>
</dbReference>
<dbReference type="GO" id="GO:0007166">
    <property type="term" value="P:cell surface receptor signaling pathway"/>
    <property type="evidence" value="ECO:0007669"/>
    <property type="project" value="TreeGrafter"/>
</dbReference>
<dbReference type="GO" id="GO:0042130">
    <property type="term" value="P:negative regulation of T cell proliferation"/>
    <property type="evidence" value="ECO:0007669"/>
    <property type="project" value="TreeGrafter"/>
</dbReference>
<reference evidence="13" key="2">
    <citation type="submission" date="2025-08" db="UniProtKB">
        <authorList>
            <consortium name="Ensembl"/>
        </authorList>
    </citation>
    <scope>IDENTIFICATION</scope>
</reference>
<evidence type="ECO:0000256" key="4">
    <source>
        <dbReference type="ARBA" id="ARBA00022729"/>
    </source>
</evidence>
<dbReference type="Proteomes" id="UP000472263">
    <property type="component" value="Chromosome 18"/>
</dbReference>
<feature type="domain" description="Ig-like" evidence="12">
    <location>
        <begin position="16"/>
        <end position="124"/>
    </location>
</feature>
<keyword evidence="5" id="KW-1133">Transmembrane helix</keyword>
<dbReference type="PANTHER" id="PTHR25466">
    <property type="entry name" value="T-LYMPHOCYTE ACTIVATION ANTIGEN"/>
    <property type="match status" value="1"/>
</dbReference>
<reference evidence="13" key="1">
    <citation type="submission" date="2019-06" db="EMBL/GenBank/DDBJ databases">
        <authorList>
            <consortium name="Wellcome Sanger Institute Data Sharing"/>
        </authorList>
    </citation>
    <scope>NUCLEOTIDE SEQUENCE [LARGE SCALE GENOMIC DNA]</scope>
</reference>
<dbReference type="PANTHER" id="PTHR25466:SF9">
    <property type="entry name" value="FIBRONECTIN TYPE-III DOMAIN-CONTAINING PROTEIN"/>
    <property type="match status" value="1"/>
</dbReference>
<proteinExistence type="predicted"/>
<dbReference type="InParanoid" id="A0A668A4I9"/>
<sequence>MRMLLTFILWIFSHGPLVLKKTVHTGDSVTLECQAGSAAEITAAEWRKTDQKKQEEPVFLSVDGHFKSDVQHPSFKNQVEPRDGEMKSDDLSVILKNVKKEDSGTYECRFKAAGEDRRKRAIIGKEPICTIRLEVVDPGELSQYRTTSELSLTQVYSMLAGYEETEDGNVIQSLCSISSFIKLSCINYSRCSIGL</sequence>
<evidence type="ECO:0000256" key="5">
    <source>
        <dbReference type="ARBA" id="ARBA00022989"/>
    </source>
</evidence>
<evidence type="ECO:0000313" key="14">
    <source>
        <dbReference type="Proteomes" id="UP000472263"/>
    </source>
</evidence>
<dbReference type="InterPro" id="IPR003598">
    <property type="entry name" value="Ig_sub2"/>
</dbReference>
<organism evidence="13 14">
    <name type="scientific">Myripristis murdjan</name>
    <name type="common">pinecone soldierfish</name>
    <dbReference type="NCBI Taxonomy" id="586833"/>
    <lineage>
        <taxon>Eukaryota</taxon>
        <taxon>Metazoa</taxon>
        <taxon>Chordata</taxon>
        <taxon>Craniata</taxon>
        <taxon>Vertebrata</taxon>
        <taxon>Euteleostomi</taxon>
        <taxon>Actinopterygii</taxon>
        <taxon>Neopterygii</taxon>
        <taxon>Teleostei</taxon>
        <taxon>Neoteleostei</taxon>
        <taxon>Acanthomorphata</taxon>
        <taxon>Holocentriformes</taxon>
        <taxon>Holocentridae</taxon>
        <taxon>Myripristis</taxon>
    </lineage>
</organism>
<dbReference type="Pfam" id="PF07686">
    <property type="entry name" value="V-set"/>
    <property type="match status" value="1"/>
</dbReference>
<dbReference type="SMART" id="SM00408">
    <property type="entry name" value="IGc2"/>
    <property type="match status" value="1"/>
</dbReference>
<feature type="signal peptide" evidence="11">
    <location>
        <begin position="1"/>
        <end position="20"/>
    </location>
</feature>
<dbReference type="Gene3D" id="2.60.40.10">
    <property type="entry name" value="Immunoglobulins"/>
    <property type="match status" value="1"/>
</dbReference>
<reference evidence="13" key="3">
    <citation type="submission" date="2025-09" db="UniProtKB">
        <authorList>
            <consortium name="Ensembl"/>
        </authorList>
    </citation>
    <scope>IDENTIFICATION</scope>
</reference>
<evidence type="ECO:0000256" key="8">
    <source>
        <dbReference type="ARBA" id="ARBA00023170"/>
    </source>
</evidence>
<dbReference type="InterPro" id="IPR036179">
    <property type="entry name" value="Ig-like_dom_sf"/>
</dbReference>
<dbReference type="Ensembl" id="ENSMMDT00005043640.1">
    <property type="protein sequence ID" value="ENSMMDP00005042774.1"/>
    <property type="gene ID" value="ENSMMDG00005019698.1"/>
</dbReference>
<keyword evidence="2" id="KW-1003">Cell membrane</keyword>
<dbReference type="InterPro" id="IPR013106">
    <property type="entry name" value="Ig_V-set"/>
</dbReference>
<keyword evidence="9" id="KW-0325">Glycoprotein</keyword>
<evidence type="ECO:0000256" key="1">
    <source>
        <dbReference type="ARBA" id="ARBA00004251"/>
    </source>
</evidence>
<dbReference type="GO" id="GO:0031295">
    <property type="term" value="P:T cell costimulation"/>
    <property type="evidence" value="ECO:0007669"/>
    <property type="project" value="TreeGrafter"/>
</dbReference>
<name>A0A668A4I9_9TELE</name>
<dbReference type="AlphaFoldDB" id="A0A668A4I9"/>
<keyword evidence="4 11" id="KW-0732">Signal</keyword>
<dbReference type="GO" id="GO:0006955">
    <property type="term" value="P:immune response"/>
    <property type="evidence" value="ECO:0007669"/>
    <property type="project" value="TreeGrafter"/>
</dbReference>
<evidence type="ECO:0000256" key="3">
    <source>
        <dbReference type="ARBA" id="ARBA00022692"/>
    </source>
</evidence>
<accession>A0A668A4I9</accession>
<dbReference type="InterPro" id="IPR003599">
    <property type="entry name" value="Ig_sub"/>
</dbReference>
<dbReference type="PROSITE" id="PS50835">
    <property type="entry name" value="IG_LIKE"/>
    <property type="match status" value="1"/>
</dbReference>
<evidence type="ECO:0000259" key="12">
    <source>
        <dbReference type="PROSITE" id="PS50835"/>
    </source>
</evidence>
<keyword evidence="10" id="KW-0393">Immunoglobulin domain</keyword>
<dbReference type="SUPFAM" id="SSF48726">
    <property type="entry name" value="Immunoglobulin"/>
    <property type="match status" value="1"/>
</dbReference>
<dbReference type="GO" id="GO:0009897">
    <property type="term" value="C:external side of plasma membrane"/>
    <property type="evidence" value="ECO:0007669"/>
    <property type="project" value="TreeGrafter"/>
</dbReference>
<feature type="chain" id="PRO_5045430937" description="Ig-like domain-containing protein" evidence="11">
    <location>
        <begin position="21"/>
        <end position="195"/>
    </location>
</feature>
<keyword evidence="8" id="KW-0675">Receptor</keyword>
<evidence type="ECO:0000313" key="13">
    <source>
        <dbReference type="Ensembl" id="ENSMMDP00005042774.1"/>
    </source>
</evidence>
<evidence type="ECO:0000256" key="9">
    <source>
        <dbReference type="ARBA" id="ARBA00023180"/>
    </source>
</evidence>
<keyword evidence="7" id="KW-1015">Disulfide bond</keyword>
<keyword evidence="6" id="KW-0472">Membrane</keyword>
<keyword evidence="14" id="KW-1185">Reference proteome</keyword>
<protein>
    <recommendedName>
        <fullName evidence="12">Ig-like domain-containing protein</fullName>
    </recommendedName>
</protein>
<evidence type="ECO:0000256" key="7">
    <source>
        <dbReference type="ARBA" id="ARBA00023157"/>
    </source>
</evidence>
<evidence type="ECO:0000256" key="6">
    <source>
        <dbReference type="ARBA" id="ARBA00023136"/>
    </source>
</evidence>
<dbReference type="InterPro" id="IPR007110">
    <property type="entry name" value="Ig-like_dom"/>
</dbReference>
<dbReference type="InterPro" id="IPR051713">
    <property type="entry name" value="T-cell_Activation_Regulation"/>
</dbReference>
<dbReference type="GO" id="GO:0071222">
    <property type="term" value="P:cellular response to lipopolysaccharide"/>
    <property type="evidence" value="ECO:0007669"/>
    <property type="project" value="TreeGrafter"/>
</dbReference>
<comment type="subcellular location">
    <subcellularLocation>
        <location evidence="1">Cell membrane</location>
        <topology evidence="1">Single-pass type I membrane protein</topology>
    </subcellularLocation>
</comment>
<dbReference type="SMART" id="SM00409">
    <property type="entry name" value="IG"/>
    <property type="match status" value="1"/>
</dbReference>
<evidence type="ECO:0000256" key="10">
    <source>
        <dbReference type="ARBA" id="ARBA00023319"/>
    </source>
</evidence>
<evidence type="ECO:0000256" key="11">
    <source>
        <dbReference type="SAM" id="SignalP"/>
    </source>
</evidence>
<evidence type="ECO:0000256" key="2">
    <source>
        <dbReference type="ARBA" id="ARBA00022475"/>
    </source>
</evidence>
<dbReference type="InterPro" id="IPR013783">
    <property type="entry name" value="Ig-like_fold"/>
</dbReference>
<keyword evidence="3" id="KW-0812">Transmembrane</keyword>